<dbReference type="PANTHER" id="PTHR46481:SF10">
    <property type="entry name" value="ZINC FINGER BED DOMAIN-CONTAINING PROTEIN 39"/>
    <property type="match status" value="1"/>
</dbReference>
<reference evidence="8" key="1">
    <citation type="journal article" date="2021" name="Elife">
        <title>Highly contiguous assemblies of 101 drosophilid genomes.</title>
        <authorList>
            <person name="Kim B.Y."/>
            <person name="Wang J.R."/>
            <person name="Miller D.E."/>
            <person name="Barmina O."/>
            <person name="Delaney E."/>
            <person name="Thompson A."/>
            <person name="Comeault A.A."/>
            <person name="Peede D."/>
            <person name="D'Agostino E.R."/>
            <person name="Pelaez J."/>
            <person name="Aguilar J.M."/>
            <person name="Haji D."/>
            <person name="Matsunaga T."/>
            <person name="Armstrong E.E."/>
            <person name="Zych M."/>
            <person name="Ogawa Y."/>
            <person name="Stamenkovic-Radak M."/>
            <person name="Jelic M."/>
            <person name="Veselinovic M.S."/>
            <person name="Tanaskovic M."/>
            <person name="Eric P."/>
            <person name="Gao J.J."/>
            <person name="Katoh T.K."/>
            <person name="Toda M.J."/>
            <person name="Watabe H."/>
            <person name="Watada M."/>
            <person name="Davis J.S."/>
            <person name="Moyle L.C."/>
            <person name="Manoli G."/>
            <person name="Bertolini E."/>
            <person name="Kostal V."/>
            <person name="Hawley R.S."/>
            <person name="Takahashi A."/>
            <person name="Jones C.D."/>
            <person name="Price D.K."/>
            <person name="Whiteman N."/>
            <person name="Kopp A."/>
            <person name="Matute D.R."/>
            <person name="Petrov D.A."/>
        </authorList>
    </citation>
    <scope>NUCLEOTIDE SEQUENCE [LARGE SCALE GENOMIC DNA]</scope>
</reference>
<dbReference type="Pfam" id="PF05699">
    <property type="entry name" value="Dimer_Tnp_hAT"/>
    <property type="match status" value="1"/>
</dbReference>
<dbReference type="AlphaFoldDB" id="A0A6P4EJ04"/>
<dbReference type="GeneID" id="108041547"/>
<keyword evidence="4" id="KW-0862">Zinc</keyword>
<dbReference type="SUPFAM" id="SSF53098">
    <property type="entry name" value="Ribonuclease H-like"/>
    <property type="match status" value="1"/>
</dbReference>
<keyword evidence="8" id="KW-1185">Reference proteome</keyword>
<protein>
    <submittedName>
        <fullName evidence="9">Zinc finger BED domain-containing protein 4-like</fullName>
    </submittedName>
</protein>
<evidence type="ECO:0000256" key="2">
    <source>
        <dbReference type="ARBA" id="ARBA00022723"/>
    </source>
</evidence>
<dbReference type="InterPro" id="IPR012337">
    <property type="entry name" value="RNaseH-like_sf"/>
</dbReference>
<evidence type="ECO:0000256" key="4">
    <source>
        <dbReference type="ARBA" id="ARBA00022833"/>
    </source>
</evidence>
<reference evidence="7" key="3">
    <citation type="submission" date="2025-05" db="UniProtKB">
        <authorList>
            <consortium name="EnsemblMetazoa"/>
        </authorList>
    </citation>
    <scope>IDENTIFICATION</scope>
</reference>
<evidence type="ECO:0000313" key="7">
    <source>
        <dbReference type="EnsemblMetazoa" id="XP_016974963.1"/>
    </source>
</evidence>
<accession>A0A6P4EJ04</accession>
<evidence type="ECO:0000256" key="3">
    <source>
        <dbReference type="ARBA" id="ARBA00022771"/>
    </source>
</evidence>
<sequence length="178" mass="20530">MKIRLRERLFAYETRTIPRIATILDPRFKKQGFLAQSNSEEAAKALQEELNSVMTTTPRPQPAPPTEEPTRFSFLKTKMETTVQSLRADSIILLRQHLEKGNQPEKCDPLAYWEMSTDEPFKKISKKFLCIPASSCESERLFSKAGQMISDRRTRLSPSVVDKLLFLNKNKNINKIKI</sequence>
<dbReference type="OrthoDB" id="8060616at2759"/>
<evidence type="ECO:0000313" key="8">
    <source>
        <dbReference type="Proteomes" id="UP001652680"/>
    </source>
</evidence>
<dbReference type="InterPro" id="IPR008906">
    <property type="entry name" value="HATC_C_dom"/>
</dbReference>
<evidence type="ECO:0000256" key="5">
    <source>
        <dbReference type="ARBA" id="ARBA00023242"/>
    </source>
</evidence>
<evidence type="ECO:0000313" key="9">
    <source>
        <dbReference type="RefSeq" id="XP_016974963.1"/>
    </source>
</evidence>
<comment type="subcellular location">
    <subcellularLocation>
        <location evidence="1">Nucleus</location>
    </subcellularLocation>
</comment>
<organism evidence="9">
    <name type="scientific">Drosophila rhopaloa</name>
    <name type="common">Fruit fly</name>
    <dbReference type="NCBI Taxonomy" id="1041015"/>
    <lineage>
        <taxon>Eukaryota</taxon>
        <taxon>Metazoa</taxon>
        <taxon>Ecdysozoa</taxon>
        <taxon>Arthropoda</taxon>
        <taxon>Hexapoda</taxon>
        <taxon>Insecta</taxon>
        <taxon>Pterygota</taxon>
        <taxon>Neoptera</taxon>
        <taxon>Endopterygota</taxon>
        <taxon>Diptera</taxon>
        <taxon>Brachycera</taxon>
        <taxon>Muscomorpha</taxon>
        <taxon>Ephydroidea</taxon>
        <taxon>Drosophilidae</taxon>
        <taxon>Drosophila</taxon>
        <taxon>Sophophora</taxon>
    </lineage>
</organism>
<keyword evidence="2" id="KW-0479">Metal-binding</keyword>
<name>A0A6P4EJ04_DRORH</name>
<reference evidence="9" key="2">
    <citation type="submission" date="2025-04" db="UniProtKB">
        <authorList>
            <consortium name="RefSeq"/>
        </authorList>
    </citation>
    <scope>IDENTIFICATION</scope>
</reference>
<dbReference type="GO" id="GO:0046983">
    <property type="term" value="F:protein dimerization activity"/>
    <property type="evidence" value="ECO:0007669"/>
    <property type="project" value="InterPro"/>
</dbReference>
<proteinExistence type="predicted"/>
<dbReference type="GO" id="GO:0005634">
    <property type="term" value="C:nucleus"/>
    <property type="evidence" value="ECO:0007669"/>
    <property type="project" value="UniProtKB-SubCell"/>
</dbReference>
<evidence type="ECO:0000259" key="6">
    <source>
        <dbReference type="Pfam" id="PF05699"/>
    </source>
</evidence>
<dbReference type="PANTHER" id="PTHR46481">
    <property type="entry name" value="ZINC FINGER BED DOMAIN-CONTAINING PROTEIN 4"/>
    <property type="match status" value="1"/>
</dbReference>
<dbReference type="EnsemblMetazoa" id="XM_017119474.2">
    <property type="protein sequence ID" value="XP_016974963.1"/>
    <property type="gene ID" value="LOC108041547"/>
</dbReference>
<evidence type="ECO:0000256" key="1">
    <source>
        <dbReference type="ARBA" id="ARBA00004123"/>
    </source>
</evidence>
<dbReference type="RefSeq" id="XP_016974963.1">
    <property type="nucleotide sequence ID" value="XM_017119474.1"/>
</dbReference>
<feature type="domain" description="HAT C-terminal dimerisation" evidence="6">
    <location>
        <begin position="102"/>
        <end position="170"/>
    </location>
</feature>
<gene>
    <name evidence="9" type="primary">LOC108041547</name>
    <name evidence="7" type="synonym">108041547</name>
</gene>
<dbReference type="Proteomes" id="UP001652680">
    <property type="component" value="Unassembled WGS sequence"/>
</dbReference>
<dbReference type="InterPro" id="IPR052035">
    <property type="entry name" value="ZnF_BED_domain_contain"/>
</dbReference>
<keyword evidence="3" id="KW-0863">Zinc-finger</keyword>
<dbReference type="GO" id="GO:0008270">
    <property type="term" value="F:zinc ion binding"/>
    <property type="evidence" value="ECO:0007669"/>
    <property type="project" value="UniProtKB-KW"/>
</dbReference>
<keyword evidence="5" id="KW-0539">Nucleus</keyword>